<keyword evidence="3" id="KW-0804">Transcription</keyword>
<reference evidence="7" key="1">
    <citation type="journal article" date="2019" name="Int. J. Syst. Evol. Microbiol.">
        <title>The Global Catalogue of Microorganisms (GCM) 10K type strain sequencing project: providing services to taxonomists for standard genome sequencing and annotation.</title>
        <authorList>
            <consortium name="The Broad Institute Genomics Platform"/>
            <consortium name="The Broad Institute Genome Sequencing Center for Infectious Disease"/>
            <person name="Wu L."/>
            <person name="Ma J."/>
        </authorList>
    </citation>
    <scope>NUCLEOTIDE SEQUENCE [LARGE SCALE GENOMIC DNA]</scope>
    <source>
        <strain evidence="7">CGMCC 1.10363</strain>
    </source>
</reference>
<evidence type="ECO:0000256" key="2">
    <source>
        <dbReference type="ARBA" id="ARBA00023125"/>
    </source>
</evidence>
<dbReference type="SUPFAM" id="SSF46785">
    <property type="entry name" value="Winged helix' DNA-binding domain"/>
    <property type="match status" value="1"/>
</dbReference>
<dbReference type="InterPro" id="IPR036390">
    <property type="entry name" value="WH_DNA-bd_sf"/>
</dbReference>
<sequence length="170" mass="17387">MNDIFAAADAVARLSRMLERAAAPLSLADFRVLSSIEAGEVRASRLAQRLAVGKPAISATVDSLAKRGLILRTKFEDDQRVIALALTEEGAAEFALAKERLVARVSAVTDATHDPAASIRTLAELGEAIERVQAAREAAASATTAPATTAPAPATAPATATTPSAAGVTA</sequence>
<comment type="caution">
    <text evidence="6">The sequence shown here is derived from an EMBL/GenBank/DDBJ whole genome shotgun (WGS) entry which is preliminary data.</text>
</comment>
<keyword evidence="7" id="KW-1185">Reference proteome</keyword>
<dbReference type="InterPro" id="IPR039422">
    <property type="entry name" value="MarR/SlyA-like"/>
</dbReference>
<feature type="compositionally biased region" description="Low complexity" evidence="4">
    <location>
        <begin position="138"/>
        <end position="170"/>
    </location>
</feature>
<evidence type="ECO:0000313" key="6">
    <source>
        <dbReference type="EMBL" id="MFC4243884.1"/>
    </source>
</evidence>
<gene>
    <name evidence="6" type="ORF">ACFOYW_10895</name>
</gene>
<evidence type="ECO:0000259" key="5">
    <source>
        <dbReference type="PROSITE" id="PS50995"/>
    </source>
</evidence>
<dbReference type="InterPro" id="IPR000835">
    <property type="entry name" value="HTH_MarR-typ"/>
</dbReference>
<evidence type="ECO:0000256" key="1">
    <source>
        <dbReference type="ARBA" id="ARBA00023015"/>
    </source>
</evidence>
<dbReference type="EMBL" id="JBHSCN010000005">
    <property type="protein sequence ID" value="MFC4243884.1"/>
    <property type="molecule type" value="Genomic_DNA"/>
</dbReference>
<evidence type="ECO:0000256" key="3">
    <source>
        <dbReference type="ARBA" id="ARBA00023163"/>
    </source>
</evidence>
<accession>A0ABV8Q988</accession>
<protein>
    <submittedName>
        <fullName evidence="6">MarR family winged helix-turn-helix transcriptional regulator</fullName>
    </submittedName>
</protein>
<dbReference type="PROSITE" id="PS01117">
    <property type="entry name" value="HTH_MARR_1"/>
    <property type="match status" value="1"/>
</dbReference>
<evidence type="ECO:0000256" key="4">
    <source>
        <dbReference type="SAM" id="MobiDB-lite"/>
    </source>
</evidence>
<dbReference type="Proteomes" id="UP001595900">
    <property type="component" value="Unassembled WGS sequence"/>
</dbReference>
<dbReference type="PANTHER" id="PTHR33164:SF43">
    <property type="entry name" value="HTH-TYPE TRANSCRIPTIONAL REPRESSOR YETL"/>
    <property type="match status" value="1"/>
</dbReference>
<name>A0ABV8Q988_9MICO</name>
<dbReference type="PRINTS" id="PR00598">
    <property type="entry name" value="HTHMARR"/>
</dbReference>
<feature type="region of interest" description="Disordered" evidence="4">
    <location>
        <begin position="136"/>
        <end position="170"/>
    </location>
</feature>
<dbReference type="Pfam" id="PF01047">
    <property type="entry name" value="MarR"/>
    <property type="match status" value="1"/>
</dbReference>
<proteinExistence type="predicted"/>
<keyword evidence="2" id="KW-0238">DNA-binding</keyword>
<evidence type="ECO:0000313" key="7">
    <source>
        <dbReference type="Proteomes" id="UP001595900"/>
    </source>
</evidence>
<keyword evidence="1" id="KW-0805">Transcription regulation</keyword>
<feature type="domain" description="HTH marR-type" evidence="5">
    <location>
        <begin position="1"/>
        <end position="134"/>
    </location>
</feature>
<dbReference type="InterPro" id="IPR023187">
    <property type="entry name" value="Tscrpt_reg_MarR-type_CS"/>
</dbReference>
<dbReference type="PROSITE" id="PS50995">
    <property type="entry name" value="HTH_MARR_2"/>
    <property type="match status" value="1"/>
</dbReference>
<dbReference type="Gene3D" id="1.10.10.10">
    <property type="entry name" value="Winged helix-like DNA-binding domain superfamily/Winged helix DNA-binding domain"/>
    <property type="match status" value="1"/>
</dbReference>
<organism evidence="6 7">
    <name type="scientific">Gryllotalpicola reticulitermitis</name>
    <dbReference type="NCBI Taxonomy" id="1184153"/>
    <lineage>
        <taxon>Bacteria</taxon>
        <taxon>Bacillati</taxon>
        <taxon>Actinomycetota</taxon>
        <taxon>Actinomycetes</taxon>
        <taxon>Micrococcales</taxon>
        <taxon>Microbacteriaceae</taxon>
        <taxon>Gryllotalpicola</taxon>
    </lineage>
</organism>
<dbReference type="SMART" id="SM00347">
    <property type="entry name" value="HTH_MARR"/>
    <property type="match status" value="1"/>
</dbReference>
<dbReference type="InterPro" id="IPR036388">
    <property type="entry name" value="WH-like_DNA-bd_sf"/>
</dbReference>
<dbReference type="RefSeq" id="WP_390228960.1">
    <property type="nucleotide sequence ID" value="NZ_JBHSCN010000005.1"/>
</dbReference>
<dbReference type="PANTHER" id="PTHR33164">
    <property type="entry name" value="TRANSCRIPTIONAL REGULATOR, MARR FAMILY"/>
    <property type="match status" value="1"/>
</dbReference>